<dbReference type="Proteomes" id="UP001159641">
    <property type="component" value="Unassembled WGS sequence"/>
</dbReference>
<accession>A0AB34GP75</accession>
<sequence length="111" mass="12705">MQKTLVRALDREVPTCHGATKPATKAYKVNITSKEQETGFQVLELAESGIELRWWKKDRVLIGVDLRAIRPKKKDESPTWDAMRLRRRKTTHGCRNREAIPAPSLGPEEVL</sequence>
<name>A0AB34GP75_ESCRO</name>
<evidence type="ECO:0000313" key="3">
    <source>
        <dbReference type="Proteomes" id="UP001159641"/>
    </source>
</evidence>
<dbReference type="AlphaFoldDB" id="A0AB34GP75"/>
<reference evidence="2 3" key="1">
    <citation type="submission" date="2022-11" db="EMBL/GenBank/DDBJ databases">
        <title>Whole genome sequence of Eschrichtius robustus ER-17-0199.</title>
        <authorList>
            <person name="Bruniche-Olsen A."/>
            <person name="Black A.N."/>
            <person name="Fields C.J."/>
            <person name="Walden K."/>
            <person name="Dewoody J.A."/>
        </authorList>
    </citation>
    <scope>NUCLEOTIDE SEQUENCE [LARGE SCALE GENOMIC DNA]</scope>
    <source>
        <strain evidence="2">ER-17-0199</strain>
        <tissue evidence="2">Blubber</tissue>
    </source>
</reference>
<gene>
    <name evidence="2" type="ORF">J1605_001091</name>
</gene>
<feature type="compositionally biased region" description="Basic residues" evidence="1">
    <location>
        <begin position="85"/>
        <end position="94"/>
    </location>
</feature>
<organism evidence="2 3">
    <name type="scientific">Eschrichtius robustus</name>
    <name type="common">California gray whale</name>
    <name type="synonym">Eschrichtius gibbosus</name>
    <dbReference type="NCBI Taxonomy" id="9764"/>
    <lineage>
        <taxon>Eukaryota</taxon>
        <taxon>Metazoa</taxon>
        <taxon>Chordata</taxon>
        <taxon>Craniata</taxon>
        <taxon>Vertebrata</taxon>
        <taxon>Euteleostomi</taxon>
        <taxon>Mammalia</taxon>
        <taxon>Eutheria</taxon>
        <taxon>Laurasiatheria</taxon>
        <taxon>Artiodactyla</taxon>
        <taxon>Whippomorpha</taxon>
        <taxon>Cetacea</taxon>
        <taxon>Mysticeti</taxon>
        <taxon>Eschrichtiidae</taxon>
        <taxon>Eschrichtius</taxon>
    </lineage>
</organism>
<protein>
    <submittedName>
        <fullName evidence="2">Uncharacterized protein</fullName>
    </submittedName>
</protein>
<dbReference type="EMBL" id="JAIQCJ010002152">
    <property type="protein sequence ID" value="KAJ8781048.1"/>
    <property type="molecule type" value="Genomic_DNA"/>
</dbReference>
<comment type="caution">
    <text evidence="2">The sequence shown here is derived from an EMBL/GenBank/DDBJ whole genome shotgun (WGS) entry which is preliminary data.</text>
</comment>
<proteinExistence type="predicted"/>
<feature type="region of interest" description="Disordered" evidence="1">
    <location>
        <begin position="73"/>
        <end position="111"/>
    </location>
</feature>
<keyword evidence="3" id="KW-1185">Reference proteome</keyword>
<evidence type="ECO:0000313" key="2">
    <source>
        <dbReference type="EMBL" id="KAJ8781048.1"/>
    </source>
</evidence>
<evidence type="ECO:0000256" key="1">
    <source>
        <dbReference type="SAM" id="MobiDB-lite"/>
    </source>
</evidence>